<evidence type="ECO:0000256" key="5">
    <source>
        <dbReference type="ARBA" id="ARBA00023110"/>
    </source>
</evidence>
<accession>K1X4A6</accession>
<dbReference type="PROSITE" id="PS50059">
    <property type="entry name" value="FKBP_PPIASE"/>
    <property type="match status" value="1"/>
</dbReference>
<reference evidence="10 11" key="1">
    <citation type="journal article" date="2012" name="BMC Genomics">
        <title>Sequencing the genome of Marssonina brunnea reveals fungus-poplar co-evolution.</title>
        <authorList>
            <person name="Zhu S."/>
            <person name="Cao Y.-Z."/>
            <person name="Jiang C."/>
            <person name="Tan B.-Y."/>
            <person name="Wang Z."/>
            <person name="Feng S."/>
            <person name="Zhang L."/>
            <person name="Su X.-H."/>
            <person name="Brejova B."/>
            <person name="Vinar T."/>
            <person name="Xu M."/>
            <person name="Wang M.-X."/>
            <person name="Zhang S.-G."/>
            <person name="Huang M.-R."/>
            <person name="Wu R."/>
            <person name="Zhou Y."/>
        </authorList>
    </citation>
    <scope>NUCLEOTIDE SEQUENCE [LARGE SCALE GENOMIC DNA]</scope>
    <source>
        <strain evidence="10 11">MB_m1</strain>
    </source>
</reference>
<dbReference type="InterPro" id="IPR001179">
    <property type="entry name" value="PPIase_FKBP_dom"/>
</dbReference>
<dbReference type="STRING" id="1072389.K1X4A6"/>
<dbReference type="InterPro" id="IPR023566">
    <property type="entry name" value="PPIase_Fpr3/Fpr4-like"/>
</dbReference>
<feature type="compositionally biased region" description="Basic and acidic residues" evidence="8">
    <location>
        <begin position="232"/>
        <end position="242"/>
    </location>
</feature>
<dbReference type="Gene3D" id="3.10.50.40">
    <property type="match status" value="1"/>
</dbReference>
<dbReference type="Pfam" id="PF17800">
    <property type="entry name" value="NPL"/>
    <property type="match status" value="1"/>
</dbReference>
<dbReference type="InterPro" id="IPR046357">
    <property type="entry name" value="PPIase_dom_sf"/>
</dbReference>
<dbReference type="Proteomes" id="UP000006753">
    <property type="component" value="Unassembled WGS sequence"/>
</dbReference>
<evidence type="ECO:0000313" key="11">
    <source>
        <dbReference type="Proteomes" id="UP000006753"/>
    </source>
</evidence>
<dbReference type="EC" id="5.2.1.8" evidence="7"/>
<feature type="compositionally biased region" description="Acidic residues" evidence="8">
    <location>
        <begin position="243"/>
        <end position="275"/>
    </location>
</feature>
<dbReference type="KEGG" id="mbe:MBM_06156"/>
<dbReference type="EMBL" id="JH921441">
    <property type="protein sequence ID" value="EKD15528.1"/>
    <property type="molecule type" value="Genomic_DNA"/>
</dbReference>
<comment type="subunit">
    <text evidence="4">Binds to histones H3 and H4.</text>
</comment>
<keyword evidence="6 7" id="KW-0413">Isomerase</keyword>
<evidence type="ECO:0000256" key="8">
    <source>
        <dbReference type="SAM" id="MobiDB-lite"/>
    </source>
</evidence>
<dbReference type="SUPFAM" id="SSF54534">
    <property type="entry name" value="FKBP-like"/>
    <property type="match status" value="1"/>
</dbReference>
<comment type="similarity">
    <text evidence="3">Belongs to the FKBP-type PPIase family. FKBP3/4 subfamily.</text>
</comment>
<comment type="catalytic activity">
    <reaction evidence="1 7">
        <text>[protein]-peptidylproline (omega=180) = [protein]-peptidylproline (omega=0)</text>
        <dbReference type="Rhea" id="RHEA:16237"/>
        <dbReference type="Rhea" id="RHEA-COMP:10747"/>
        <dbReference type="Rhea" id="RHEA-COMP:10748"/>
        <dbReference type="ChEBI" id="CHEBI:83833"/>
        <dbReference type="ChEBI" id="CHEBI:83834"/>
        <dbReference type="EC" id="5.2.1.8"/>
    </reaction>
</comment>
<feature type="compositionally biased region" description="Basic and acidic residues" evidence="8">
    <location>
        <begin position="289"/>
        <end position="307"/>
    </location>
</feature>
<feature type="compositionally biased region" description="Acidic residues" evidence="8">
    <location>
        <begin position="99"/>
        <end position="111"/>
    </location>
</feature>
<feature type="region of interest" description="Disordered" evidence="8">
    <location>
        <begin position="232"/>
        <end position="366"/>
    </location>
</feature>
<dbReference type="PANTHER" id="PTHR43811:SF19">
    <property type="entry name" value="39 KDA FK506-BINDING NUCLEAR PROTEIN"/>
    <property type="match status" value="1"/>
</dbReference>
<dbReference type="eggNOG" id="KOG0552">
    <property type="taxonomic scope" value="Eukaryota"/>
</dbReference>
<evidence type="ECO:0000256" key="2">
    <source>
        <dbReference type="ARBA" id="ARBA00002221"/>
    </source>
</evidence>
<dbReference type="OrthoDB" id="77911at2759"/>
<keyword evidence="11" id="KW-1185">Reference proteome</keyword>
<sequence>MVLIPVATYGLQVPPGDIIVPAIAEFPATVSLRKLFMQPPGPPRKFRITMAAIDPSEIADAKGIAKGGPPRATLKLIRQEGSEEDEDSEEYMRALLASDDSEEESESDEEANGGPSDPAKSKKARKAAALKQLMDTLENAESDEEMKDAPNGKASKKGKAKATGEEEELSDEDSDEDSEDIEVEEFVLCTLDLEKNFQQPLDITIGENERVFFKVSGTHTIYLTGNYVVPQDDGHNHHHEVYDSEEGDEDEYDLSPDEDELDIGMDDDESDELDTLENPRITEVESEDEAPKLVSADKKGKNKRSADDIEEGASLDDIMAKSLKDGAPEEKKLSKKQLKKLKKNNGEAVPAKADEAPKADSPAVKSDITDKKVQFAKNLVQGPTGSAEKAKPAAVETKESKGKATLGVKMVNGVKIDDKKLGSGPACKKGNKVAMRYIGKLENGKVFDSNKSGKPFSFKLGTGEVIKGWDIGVAGMQVGGERRLTIPANLAYGSKGVPGIPGNSTLIFDIKLLDSK</sequence>
<protein>
    <recommendedName>
        <fullName evidence="7">peptidylprolyl isomerase</fullName>
        <ecNumber evidence="7">5.2.1.8</ecNumber>
    </recommendedName>
</protein>
<dbReference type="GO" id="GO:0003755">
    <property type="term" value="F:peptidyl-prolyl cis-trans isomerase activity"/>
    <property type="evidence" value="ECO:0007669"/>
    <property type="project" value="UniProtKB-KW"/>
</dbReference>
<dbReference type="Gene3D" id="2.60.120.340">
    <property type="entry name" value="Nucleoplasmin core domain"/>
    <property type="match status" value="1"/>
</dbReference>
<dbReference type="InterPro" id="IPR041232">
    <property type="entry name" value="NPL"/>
</dbReference>
<evidence type="ECO:0000256" key="1">
    <source>
        <dbReference type="ARBA" id="ARBA00000971"/>
    </source>
</evidence>
<dbReference type="OMA" id="PMATCIS"/>
<keyword evidence="5 7" id="KW-0697">Rotamase</keyword>
<dbReference type="FunCoup" id="K1X4A6">
    <property type="interactions" value="536"/>
</dbReference>
<evidence type="ECO:0000256" key="4">
    <source>
        <dbReference type="ARBA" id="ARBA00011865"/>
    </source>
</evidence>
<feature type="compositionally biased region" description="Basic residues" evidence="8">
    <location>
        <begin position="333"/>
        <end position="343"/>
    </location>
</feature>
<proteinExistence type="inferred from homology"/>
<dbReference type="GO" id="GO:0000785">
    <property type="term" value="C:chromatin"/>
    <property type="evidence" value="ECO:0007669"/>
    <property type="project" value="TreeGrafter"/>
</dbReference>
<evidence type="ECO:0000256" key="7">
    <source>
        <dbReference type="PROSITE-ProRule" id="PRU00277"/>
    </source>
</evidence>
<evidence type="ECO:0000256" key="3">
    <source>
        <dbReference type="ARBA" id="ARBA00007838"/>
    </source>
</evidence>
<dbReference type="GO" id="GO:0005730">
    <property type="term" value="C:nucleolus"/>
    <property type="evidence" value="ECO:0007669"/>
    <property type="project" value="TreeGrafter"/>
</dbReference>
<dbReference type="Pfam" id="PF00254">
    <property type="entry name" value="FKBP_C"/>
    <property type="match status" value="1"/>
</dbReference>
<feature type="compositionally biased region" description="Acidic residues" evidence="8">
    <location>
        <begin position="165"/>
        <end position="180"/>
    </location>
</feature>
<dbReference type="PIRSF" id="PIRSF001473">
    <property type="entry name" value="FK506-bp_FPR3"/>
    <property type="match status" value="1"/>
</dbReference>
<comment type="function">
    <text evidence="2">PPIase that acts as a histone chaperone. Histone proline isomerase that increases the rate of cis-trans isomerization at prolines on the histone H3 N-terminal tail. Proline isomerization influences H3 methylation thereby regulating gene expression.</text>
</comment>
<feature type="domain" description="PPIase FKBP-type" evidence="9">
    <location>
        <begin position="430"/>
        <end position="516"/>
    </location>
</feature>
<dbReference type="FunFam" id="3.10.50.40:FF:000006">
    <property type="entry name" value="Peptidyl-prolyl cis-trans isomerase"/>
    <property type="match status" value="1"/>
</dbReference>
<gene>
    <name evidence="10" type="ORF">MBM_06156</name>
</gene>
<dbReference type="AlphaFoldDB" id="K1X4A6"/>
<dbReference type="HOGENOM" id="CLU_022297_3_1_1"/>
<dbReference type="InParanoid" id="K1X4A6"/>
<evidence type="ECO:0000259" key="9">
    <source>
        <dbReference type="PROSITE" id="PS50059"/>
    </source>
</evidence>
<evidence type="ECO:0000313" key="10">
    <source>
        <dbReference type="EMBL" id="EKD15528.1"/>
    </source>
</evidence>
<organism evidence="10 11">
    <name type="scientific">Marssonina brunnea f. sp. multigermtubi (strain MB_m1)</name>
    <name type="common">Marssonina leaf spot fungus</name>
    <dbReference type="NCBI Taxonomy" id="1072389"/>
    <lineage>
        <taxon>Eukaryota</taxon>
        <taxon>Fungi</taxon>
        <taxon>Dikarya</taxon>
        <taxon>Ascomycota</taxon>
        <taxon>Pezizomycotina</taxon>
        <taxon>Leotiomycetes</taxon>
        <taxon>Helotiales</taxon>
        <taxon>Drepanopezizaceae</taxon>
        <taxon>Drepanopeziza</taxon>
    </lineage>
</organism>
<feature type="compositionally biased region" description="Basic and acidic residues" evidence="8">
    <location>
        <begin position="318"/>
        <end position="332"/>
    </location>
</feature>
<dbReference type="PANTHER" id="PTHR43811">
    <property type="entry name" value="FKBP-TYPE PEPTIDYL-PROLYL CIS-TRANS ISOMERASE FKPA"/>
    <property type="match status" value="1"/>
</dbReference>
<evidence type="ECO:0000256" key="6">
    <source>
        <dbReference type="ARBA" id="ARBA00023235"/>
    </source>
</evidence>
<feature type="region of interest" description="Disordered" evidence="8">
    <location>
        <begin position="97"/>
        <end position="180"/>
    </location>
</feature>
<name>K1X4A6_MARBU</name>